<proteinExistence type="predicted"/>
<evidence type="ECO:0000256" key="1">
    <source>
        <dbReference type="SAM" id="MobiDB-lite"/>
    </source>
</evidence>
<evidence type="ECO:0000313" key="2">
    <source>
        <dbReference type="EMBL" id="TDD91358.1"/>
    </source>
</evidence>
<organism evidence="2 3">
    <name type="scientific">Actinomadura rubrisoli</name>
    <dbReference type="NCBI Taxonomy" id="2530368"/>
    <lineage>
        <taxon>Bacteria</taxon>
        <taxon>Bacillati</taxon>
        <taxon>Actinomycetota</taxon>
        <taxon>Actinomycetes</taxon>
        <taxon>Streptosporangiales</taxon>
        <taxon>Thermomonosporaceae</taxon>
        <taxon>Actinomadura</taxon>
    </lineage>
</organism>
<dbReference type="OrthoDB" id="3676679at2"/>
<feature type="region of interest" description="Disordered" evidence="1">
    <location>
        <begin position="77"/>
        <end position="120"/>
    </location>
</feature>
<dbReference type="RefSeq" id="WP_131892405.1">
    <property type="nucleotide sequence ID" value="NZ_SMKU01000045.1"/>
</dbReference>
<reference evidence="2 3" key="1">
    <citation type="submission" date="2019-03" db="EMBL/GenBank/DDBJ databases">
        <title>Draft genome sequences of novel Actinobacteria.</title>
        <authorList>
            <person name="Sahin N."/>
            <person name="Ay H."/>
            <person name="Saygin H."/>
        </authorList>
    </citation>
    <scope>NUCLEOTIDE SEQUENCE [LARGE SCALE GENOMIC DNA]</scope>
    <source>
        <strain evidence="2 3">H3C3</strain>
    </source>
</reference>
<dbReference type="InterPro" id="IPR015915">
    <property type="entry name" value="Kelch-typ_b-propeller"/>
</dbReference>
<evidence type="ECO:0000313" key="3">
    <source>
        <dbReference type="Proteomes" id="UP000294513"/>
    </source>
</evidence>
<dbReference type="SUPFAM" id="SSF117281">
    <property type="entry name" value="Kelch motif"/>
    <property type="match status" value="1"/>
</dbReference>
<dbReference type="EMBL" id="SMKU01000045">
    <property type="protein sequence ID" value="TDD91358.1"/>
    <property type="molecule type" value="Genomic_DNA"/>
</dbReference>
<dbReference type="InterPro" id="IPR037293">
    <property type="entry name" value="Gal_Oxidase_central_sf"/>
</dbReference>
<gene>
    <name evidence="2" type="ORF">E1298_12075</name>
</gene>
<dbReference type="Gene3D" id="2.130.10.80">
    <property type="entry name" value="Galactose oxidase/kelch, beta-propeller"/>
    <property type="match status" value="1"/>
</dbReference>
<dbReference type="AlphaFoldDB" id="A0A4R5BW18"/>
<accession>A0A4R5BW18</accession>
<keyword evidence="3" id="KW-1185">Reference proteome</keyword>
<comment type="caution">
    <text evidence="2">The sequence shown here is derived from an EMBL/GenBank/DDBJ whole genome shotgun (WGS) entry which is preliminary data.</text>
</comment>
<dbReference type="Proteomes" id="UP000294513">
    <property type="component" value="Unassembled WGS sequence"/>
</dbReference>
<protein>
    <recommendedName>
        <fullName evidence="4">Galactose oxidase</fullName>
    </recommendedName>
</protein>
<sequence>MPGRWSEAGKLPKGVWLATNTAVVLGNGRVLVAGGMVTVTRDDAAGMTHCETYDHASGTWRPTGNLVTPRVNAEAVPLPDGSVQLSGGGPMEPGRGHAVGLELPPRRAAALRESTGDGRH</sequence>
<name>A0A4R5BW18_9ACTN</name>
<evidence type="ECO:0008006" key="4">
    <source>
        <dbReference type="Google" id="ProtNLM"/>
    </source>
</evidence>